<feature type="non-terminal residue" evidence="1">
    <location>
        <position position="265"/>
    </location>
</feature>
<accession>A0A8J9UV68</accession>
<name>A0A8J9UV68_9NEOP</name>
<dbReference type="Gene3D" id="2.130.10.10">
    <property type="entry name" value="YVTN repeat-like/Quinoprotein amine dehydrogenase"/>
    <property type="match status" value="1"/>
</dbReference>
<dbReference type="Proteomes" id="UP000838878">
    <property type="component" value="Chromosome 5"/>
</dbReference>
<dbReference type="SUPFAM" id="SSF63829">
    <property type="entry name" value="Calcium-dependent phosphotriesterase"/>
    <property type="match status" value="1"/>
</dbReference>
<dbReference type="InterPro" id="IPR015943">
    <property type="entry name" value="WD40/YVTN_repeat-like_dom_sf"/>
</dbReference>
<evidence type="ECO:0000313" key="2">
    <source>
        <dbReference type="Proteomes" id="UP000838878"/>
    </source>
</evidence>
<sequence>MINLNKICDIGKSKQCYVKENLASRAHSPNQLAVNVVTNTLYFSFDSGQGEYIPATLNIDTKRLTVLKGVKDAFAIASDPVNHEIYFGGNHGIYRYNPTLNSLKRLSVNNLDIWWLQVKSRIYFIKFPSLKMYYYKNRSLRPIPELRNSTVNQFVLDSEDNIFFFNSTGLFGLKKGSDEVIFLRDNPRFLGIASDNAGHVHLCSEDGIYVINEILMRVKRIVNVQGVLGITFDKDNNLIYSDSHEIVRLKPTSKDDYYDADKSVN</sequence>
<proteinExistence type="predicted"/>
<dbReference type="OrthoDB" id="7022538at2759"/>
<reference evidence="1" key="1">
    <citation type="submission" date="2021-12" db="EMBL/GenBank/DDBJ databases">
        <authorList>
            <person name="Martin H S."/>
        </authorList>
    </citation>
    <scope>NUCLEOTIDE SEQUENCE</scope>
</reference>
<evidence type="ECO:0008006" key="3">
    <source>
        <dbReference type="Google" id="ProtNLM"/>
    </source>
</evidence>
<keyword evidence="2" id="KW-1185">Reference proteome</keyword>
<dbReference type="AlphaFoldDB" id="A0A8J9UV68"/>
<gene>
    <name evidence="1" type="ORF">BINO364_LOCUS11043</name>
</gene>
<organism evidence="1 2">
    <name type="scientific">Brenthis ino</name>
    <name type="common">lesser marbled fritillary</name>
    <dbReference type="NCBI Taxonomy" id="405034"/>
    <lineage>
        <taxon>Eukaryota</taxon>
        <taxon>Metazoa</taxon>
        <taxon>Ecdysozoa</taxon>
        <taxon>Arthropoda</taxon>
        <taxon>Hexapoda</taxon>
        <taxon>Insecta</taxon>
        <taxon>Pterygota</taxon>
        <taxon>Neoptera</taxon>
        <taxon>Endopterygota</taxon>
        <taxon>Lepidoptera</taxon>
        <taxon>Glossata</taxon>
        <taxon>Ditrysia</taxon>
        <taxon>Papilionoidea</taxon>
        <taxon>Nymphalidae</taxon>
        <taxon>Heliconiinae</taxon>
        <taxon>Argynnini</taxon>
        <taxon>Brenthis</taxon>
    </lineage>
</organism>
<dbReference type="EMBL" id="OV170225">
    <property type="protein sequence ID" value="CAH0725464.1"/>
    <property type="molecule type" value="Genomic_DNA"/>
</dbReference>
<evidence type="ECO:0000313" key="1">
    <source>
        <dbReference type="EMBL" id="CAH0725464.1"/>
    </source>
</evidence>
<protein>
    <recommendedName>
        <fullName evidence="3">Ommochrome-binding protein</fullName>
    </recommendedName>
</protein>